<dbReference type="Proteomes" id="UP001158576">
    <property type="component" value="Chromosome PAR"/>
</dbReference>
<sequence length="187" mass="20964">MSNCGVCFILKHYLDSFGRDVECESCGTLWRIPLENRFSNVTQEDSYEEGPSSRPHSRASSGDSSGSSNYQSGLSNTSARRKTPVRRKSAPVYEDNGRPPKQLLCPNPWCTYHIEVKKSERASEGLLKSHIISCQKNKDAKRRYKSVVKSSGMKSGIYVPYEQDAFEEALLDSSTQLAMIKSEPVEN</sequence>
<dbReference type="EMBL" id="OU015568">
    <property type="protein sequence ID" value="CAG5091371.1"/>
    <property type="molecule type" value="Genomic_DNA"/>
</dbReference>
<feature type="compositionally biased region" description="Low complexity" evidence="1">
    <location>
        <begin position="50"/>
        <end position="75"/>
    </location>
</feature>
<feature type="compositionally biased region" description="Basic residues" evidence="1">
    <location>
        <begin position="79"/>
        <end position="89"/>
    </location>
</feature>
<proteinExistence type="predicted"/>
<protein>
    <submittedName>
        <fullName evidence="2">Oidioi.mRNA.OKI2018_I69.PAR.g13013.t1.cds</fullName>
    </submittedName>
</protein>
<organism evidence="2 3">
    <name type="scientific">Oikopleura dioica</name>
    <name type="common">Tunicate</name>
    <dbReference type="NCBI Taxonomy" id="34765"/>
    <lineage>
        <taxon>Eukaryota</taxon>
        <taxon>Metazoa</taxon>
        <taxon>Chordata</taxon>
        <taxon>Tunicata</taxon>
        <taxon>Appendicularia</taxon>
        <taxon>Copelata</taxon>
        <taxon>Oikopleuridae</taxon>
        <taxon>Oikopleura</taxon>
    </lineage>
</organism>
<gene>
    <name evidence="2" type="ORF">OKIOD_LOCUS4571</name>
</gene>
<feature type="region of interest" description="Disordered" evidence="1">
    <location>
        <begin position="42"/>
        <end position="99"/>
    </location>
</feature>
<evidence type="ECO:0000313" key="3">
    <source>
        <dbReference type="Proteomes" id="UP001158576"/>
    </source>
</evidence>
<keyword evidence="3" id="KW-1185">Reference proteome</keyword>
<name>A0ABN7S7E9_OIKDI</name>
<accession>A0ABN7S7E9</accession>
<evidence type="ECO:0000256" key="1">
    <source>
        <dbReference type="SAM" id="MobiDB-lite"/>
    </source>
</evidence>
<reference evidence="2 3" key="1">
    <citation type="submission" date="2021-04" db="EMBL/GenBank/DDBJ databases">
        <authorList>
            <person name="Bliznina A."/>
        </authorList>
    </citation>
    <scope>NUCLEOTIDE SEQUENCE [LARGE SCALE GENOMIC DNA]</scope>
</reference>
<evidence type="ECO:0000313" key="2">
    <source>
        <dbReference type="EMBL" id="CAG5091371.1"/>
    </source>
</evidence>